<dbReference type="PANTHER" id="PTHR31600:SF2">
    <property type="entry name" value="GAMETE ENRICHED GENE 10 PROTEIN-RELATED"/>
    <property type="match status" value="1"/>
</dbReference>
<dbReference type="InParanoid" id="G0QVC2"/>
<dbReference type="Pfam" id="PF25474">
    <property type="entry name" value="TPR_TmcB"/>
    <property type="match status" value="1"/>
</dbReference>
<feature type="coiled-coil region" evidence="1">
    <location>
        <begin position="1235"/>
        <end position="1296"/>
    </location>
</feature>
<feature type="transmembrane region" description="Helical" evidence="3">
    <location>
        <begin position="262"/>
        <end position="279"/>
    </location>
</feature>
<name>G0QVC2_ICHMU</name>
<feature type="coiled-coil region" evidence="1">
    <location>
        <begin position="859"/>
        <end position="886"/>
    </location>
</feature>
<dbReference type="GO" id="GO:0003964">
    <property type="term" value="F:RNA-directed DNA polymerase activity"/>
    <property type="evidence" value="ECO:0007669"/>
    <property type="project" value="UniProtKB-EC"/>
</dbReference>
<dbReference type="EMBL" id="GL983939">
    <property type="protein sequence ID" value="EGR30840.1"/>
    <property type="molecule type" value="Genomic_DNA"/>
</dbReference>
<keyword evidence="3" id="KW-0812">Transmembrane</keyword>
<feature type="transmembrane region" description="Helical" evidence="3">
    <location>
        <begin position="1320"/>
        <end position="1343"/>
    </location>
</feature>
<dbReference type="InterPro" id="IPR035965">
    <property type="entry name" value="PAS-like_dom_sf"/>
</dbReference>
<dbReference type="InterPro" id="IPR057352">
    <property type="entry name" value="TPR_TmcB/C"/>
</dbReference>
<dbReference type="GO" id="GO:0004673">
    <property type="term" value="F:protein histidine kinase activity"/>
    <property type="evidence" value="ECO:0007669"/>
    <property type="project" value="UniProtKB-EC"/>
</dbReference>
<feature type="transmembrane region" description="Helical" evidence="3">
    <location>
        <begin position="224"/>
        <end position="241"/>
    </location>
</feature>
<organism evidence="5 6">
    <name type="scientific">Ichthyophthirius multifiliis</name>
    <name type="common">White spot disease agent</name>
    <name type="synonym">Ich</name>
    <dbReference type="NCBI Taxonomy" id="5932"/>
    <lineage>
        <taxon>Eukaryota</taxon>
        <taxon>Sar</taxon>
        <taxon>Alveolata</taxon>
        <taxon>Ciliophora</taxon>
        <taxon>Intramacronucleata</taxon>
        <taxon>Oligohymenophorea</taxon>
        <taxon>Hymenostomatida</taxon>
        <taxon>Ophryoglenina</taxon>
        <taxon>Ichthyophthirius</taxon>
    </lineage>
</organism>
<dbReference type="EC" id="2.7.13.3" evidence="5"/>
<keyword evidence="5" id="KW-0560">Oxidoreductase</keyword>
<dbReference type="RefSeq" id="XP_004032427.1">
    <property type="nucleotide sequence ID" value="XM_004032379.1"/>
</dbReference>
<dbReference type="EC" id="1.6.5.3" evidence="5"/>
<dbReference type="GeneID" id="14906958"/>
<dbReference type="PANTHER" id="PTHR31600">
    <property type="entry name" value="TINY MACROCYSTS PROTEIN B-RELATED"/>
    <property type="match status" value="1"/>
</dbReference>
<dbReference type="STRING" id="857967.G0QVC2"/>
<reference evidence="5 6" key="1">
    <citation type="submission" date="2011-07" db="EMBL/GenBank/DDBJ databases">
        <authorList>
            <person name="Coyne R."/>
            <person name="Brami D."/>
            <person name="Johnson J."/>
            <person name="Hostetler J."/>
            <person name="Hannick L."/>
            <person name="Clark T."/>
            <person name="Cassidy-Hanley D."/>
            <person name="Inman J."/>
        </authorList>
    </citation>
    <scope>NUCLEOTIDE SEQUENCE [LARGE SCALE GENOMIC DNA]</scope>
    <source>
        <strain evidence="5 6">G5</strain>
    </source>
</reference>
<protein>
    <submittedName>
        <fullName evidence="5">PAS domain S-box family protein</fullName>
        <ecNumber evidence="5">1.6.5.3</ecNumber>
        <ecNumber evidence="5">2.7.13.3</ecNumber>
        <ecNumber evidence="5">2.7.7.49</ecNumber>
    </submittedName>
</protein>
<keyword evidence="5" id="KW-0548">Nucleotidyltransferase</keyword>
<dbReference type="SUPFAM" id="SSF55785">
    <property type="entry name" value="PYP-like sensor domain (PAS domain)"/>
    <property type="match status" value="1"/>
</dbReference>
<feature type="transmembrane region" description="Helical" evidence="3">
    <location>
        <begin position="285"/>
        <end position="302"/>
    </location>
</feature>
<keyword evidence="3" id="KW-0472">Membrane</keyword>
<keyword evidence="6" id="KW-1185">Reference proteome</keyword>
<keyword evidence="3" id="KW-1133">Transmembrane helix</keyword>
<evidence type="ECO:0000256" key="1">
    <source>
        <dbReference type="SAM" id="Coils"/>
    </source>
</evidence>
<evidence type="ECO:0000313" key="6">
    <source>
        <dbReference type="Proteomes" id="UP000008983"/>
    </source>
</evidence>
<dbReference type="Gene3D" id="3.30.450.20">
    <property type="entry name" value="PAS domain"/>
    <property type="match status" value="1"/>
</dbReference>
<accession>G0QVC2</accession>
<dbReference type="OrthoDB" id="542352at2759"/>
<feature type="transmembrane region" description="Helical" evidence="3">
    <location>
        <begin position="158"/>
        <end position="182"/>
    </location>
</feature>
<dbReference type="EC" id="2.7.7.49" evidence="5"/>
<evidence type="ECO:0000313" key="5">
    <source>
        <dbReference type="EMBL" id="EGR30840.1"/>
    </source>
</evidence>
<evidence type="ECO:0000256" key="2">
    <source>
        <dbReference type="SAM" id="MobiDB-lite"/>
    </source>
</evidence>
<evidence type="ECO:0000256" key="3">
    <source>
        <dbReference type="SAM" id="Phobius"/>
    </source>
</evidence>
<feature type="domain" description="TmcB/TmcC TPR repeats" evidence="4">
    <location>
        <begin position="471"/>
        <end position="586"/>
    </location>
</feature>
<keyword evidence="5" id="KW-0808">Transferase</keyword>
<feature type="transmembrane region" description="Helical" evidence="3">
    <location>
        <begin position="1536"/>
        <end position="1557"/>
    </location>
</feature>
<evidence type="ECO:0000259" key="4">
    <source>
        <dbReference type="Pfam" id="PF25474"/>
    </source>
</evidence>
<sequence length="1605" mass="190459">MQKNKINKKYIQKKNLYFATAMDYLQMHSFPFHQKITHIWKATDFLKIIFDFFYLFNINKYMPRINYFIFITSVYFLDFIIFLIILDIIFVSYSFSKKKFSTTWPLTILRSVASLLVTVFFLPITETLVSVVQCSTNEQGQLGLDSFPEVICWEGWHLFHALISSLFNLIFMFLSTIVALTYFQPKQTSEDRTARQDSKGEVAFILNKVVCQCLFSFIPEGNDWFLVILVFVLSLGLHWVYNMEDPYYDQEVGLFYKIVSTYYLWTNANLLISQILTNIDFNGGLISWLIGLPFIVLIMITTKKSRIDTLIRSQMKFRSGEQIQGHLRYVLQLIGDQKKDKNAYILLIGYVEKHKETCQEEDCPLKRINNQQQGGKKKQQQQQLVLSEMDDICNNLIKEIDRIYQNGLKKFPTCTKLRISYAFFLMERFQNKREKCFQQLKIAEKTKPSFDEQFIIYRYKKILEENLDQIGENEENENDIVKLIAFDSHIQQCEEYMKLSAQMHKEFWAELKEENPGLLKLNIIGSKISKAVHEAKSHYYDMQKINSKIHQTIKTFGKYLIYVLNDRENGKILLEKAEFIQQQQEQVEKKEDNIEKIFDFKSEPIAYLVVKNKKGEIGHIEQCNMLFSALFGYQKEEVQNKQIQVILPNIYVEIHQQFLQRYYENVALGITNSNYLNENQYSFGKNRNGYIFPLFYYVSVLTDDFQMFLCNFNADCYIKQTFYVLTNQDGVIIDISQGSIYFLGLEVAIIKKKSVNICTFVPDWKDEKKYYEKNGKEFSYNVVQVDGNVILMHFQCHIQALKVEINQIFDESENFEEDNKGEEEEEAEENEEKEKKGEIMGFQFKIEKIEKNINFKIESNSLLKKNNKIKNNLNQFTKENENLAKLVFDLYKDKQQIEHDFSNQFPDQKQDYEDESFLEKQNFKDFSKGIKTKRLFNNRIDNIFEGYYEEEVSEDQENSVFVNQIGEKYEDEEDYHIFNQSNSTEVIRKALNNSHKHQLIKGFLVISLIWNILVIGLSVFEYFFCLQRLESFELGFRIVQILNSRIFEVNKLVTKVIDKQQNLYQVQQINTEIDKSVQSLIFLNEKINNQEFDDFLHKKSEKINFIFFQKNSYLNSNQNIDLNNVILLMGVLGDSDLLDNQGFLVNFFNGIYQILKDQSVNAEKLILSNIQKNEIELILSLLVTFIVCFLAISLFILITIAIKNQRESILFLFLDIPQKHVYYLYKHCDKFLQTYVSIRQQLQKSEENNQFQEGQFESSDESEQDDEIQFQQELEKKKILNNISQEENQNDSEIQKDLIQKRKKIIQKYMANKYQGAQGLIFNYIFILIFTLTYSIINFYIIFNQKNTIQFIWPQYYQIDYMQINIAYYLNIQKIMLIKPEFNINGITAQNEAQNLLQNLLGQNELFTNNMYDLKNQYFNIFYRNPCQIVNFQNINLCESIINGNIKLGVNNVIQHYYNVFQSNLSDIIVKKLKFNEINMKQQYIELGILFFINIFFNFNKKQDQSLYNYVRPCISYLIDFEQQYIQQQLNSAKSFQALFVSIFSILLILSYLIFWIPKISSMNTQLNRTIQMLNMIPINVIKENINIRRFVKNLIKQMDKTKYE</sequence>
<dbReference type="GO" id="GO:0016491">
    <property type="term" value="F:oxidoreductase activity"/>
    <property type="evidence" value="ECO:0007669"/>
    <property type="project" value="UniProtKB-KW"/>
</dbReference>
<keyword evidence="1" id="KW-0175">Coiled coil</keyword>
<feature type="transmembrane region" description="Helical" evidence="3">
    <location>
        <begin position="1177"/>
        <end position="1202"/>
    </location>
</feature>
<feature type="transmembrane region" description="Helical" evidence="3">
    <location>
        <begin position="1003"/>
        <end position="1024"/>
    </location>
</feature>
<proteinExistence type="predicted"/>
<dbReference type="InterPro" id="IPR052994">
    <property type="entry name" value="Tiny_macrocysts_regulators"/>
</dbReference>
<feature type="transmembrane region" description="Helical" evidence="3">
    <location>
        <begin position="68"/>
        <end position="91"/>
    </location>
</feature>
<feature type="transmembrane region" description="Helical" evidence="3">
    <location>
        <begin position="103"/>
        <end position="122"/>
    </location>
</feature>
<dbReference type="eggNOG" id="ENOG502SKIS">
    <property type="taxonomic scope" value="Eukaryota"/>
</dbReference>
<dbReference type="OMA" id="RENIMFL"/>
<dbReference type="Proteomes" id="UP000008983">
    <property type="component" value="Unassembled WGS sequence"/>
</dbReference>
<feature type="region of interest" description="Disordered" evidence="2">
    <location>
        <begin position="814"/>
        <end position="835"/>
    </location>
</feature>
<feature type="compositionally biased region" description="Acidic residues" evidence="2">
    <location>
        <begin position="814"/>
        <end position="831"/>
    </location>
</feature>
<gene>
    <name evidence="5" type="ORF">IMG5_122730</name>
</gene>